<gene>
    <name evidence="2" type="ORF">Plil01_000344300</name>
</gene>
<dbReference type="Proteomes" id="UP001165083">
    <property type="component" value="Unassembled WGS sequence"/>
</dbReference>
<accession>A0A9W6TF17</accession>
<organism evidence="2 3">
    <name type="scientific">Phytophthora lilii</name>
    <dbReference type="NCBI Taxonomy" id="2077276"/>
    <lineage>
        <taxon>Eukaryota</taxon>
        <taxon>Sar</taxon>
        <taxon>Stramenopiles</taxon>
        <taxon>Oomycota</taxon>
        <taxon>Peronosporomycetes</taxon>
        <taxon>Peronosporales</taxon>
        <taxon>Peronosporaceae</taxon>
        <taxon>Phytophthora</taxon>
    </lineage>
</organism>
<evidence type="ECO:0000313" key="3">
    <source>
        <dbReference type="Proteomes" id="UP001165083"/>
    </source>
</evidence>
<evidence type="ECO:0000313" key="2">
    <source>
        <dbReference type="EMBL" id="GMF12901.1"/>
    </source>
</evidence>
<dbReference type="EMBL" id="BSXW01000134">
    <property type="protein sequence ID" value="GMF12901.1"/>
    <property type="molecule type" value="Genomic_DNA"/>
</dbReference>
<sequence length="111" mass="12838">MINNNDGVSLQSSPRTPPGVPFLEDSVWSDPGCSWDDSSDGYAQDQSGEATADTDVFLPPPPRRKIYLPGLVQSWVRLRWRLFHENYFLFQYQLLQLHWILTLATWWSHSS</sequence>
<feature type="region of interest" description="Disordered" evidence="1">
    <location>
        <begin position="1"/>
        <end position="57"/>
    </location>
</feature>
<comment type="caution">
    <text evidence="2">The sequence shown here is derived from an EMBL/GenBank/DDBJ whole genome shotgun (WGS) entry which is preliminary data.</text>
</comment>
<evidence type="ECO:0000256" key="1">
    <source>
        <dbReference type="SAM" id="MobiDB-lite"/>
    </source>
</evidence>
<dbReference type="AlphaFoldDB" id="A0A9W6TF17"/>
<proteinExistence type="predicted"/>
<name>A0A9W6TF17_9STRA</name>
<protein>
    <submittedName>
        <fullName evidence="2">Unnamed protein product</fullName>
    </submittedName>
</protein>
<feature type="compositionally biased region" description="Polar residues" evidence="1">
    <location>
        <begin position="1"/>
        <end position="14"/>
    </location>
</feature>
<keyword evidence="3" id="KW-1185">Reference proteome</keyword>
<reference evidence="2" key="1">
    <citation type="submission" date="2023-04" db="EMBL/GenBank/DDBJ databases">
        <title>Phytophthora lilii NBRC 32176.</title>
        <authorList>
            <person name="Ichikawa N."/>
            <person name="Sato H."/>
            <person name="Tonouchi N."/>
        </authorList>
    </citation>
    <scope>NUCLEOTIDE SEQUENCE</scope>
    <source>
        <strain evidence="2">NBRC 32176</strain>
    </source>
</reference>